<evidence type="ECO:0000256" key="4">
    <source>
        <dbReference type="ARBA" id="ARBA00023242"/>
    </source>
</evidence>
<keyword evidence="3" id="KW-0813">Transport</keyword>
<dbReference type="InterPro" id="IPR016024">
    <property type="entry name" value="ARM-type_fold"/>
</dbReference>
<protein>
    <recommendedName>
        <fullName evidence="6">Importin N-terminal domain-containing protein</fullName>
    </recommendedName>
</protein>
<dbReference type="SUPFAM" id="SSF48371">
    <property type="entry name" value="ARM repeat"/>
    <property type="match status" value="1"/>
</dbReference>
<evidence type="ECO:0000313" key="8">
    <source>
        <dbReference type="Proteomes" id="UP001470230"/>
    </source>
</evidence>
<dbReference type="PANTHER" id="PTHR12363:SF33">
    <property type="entry name" value="IMPORTIN-13"/>
    <property type="match status" value="1"/>
</dbReference>
<dbReference type="PROSITE" id="PS50166">
    <property type="entry name" value="IMPORTIN_B_NT"/>
    <property type="match status" value="1"/>
</dbReference>
<keyword evidence="8" id="KW-1185">Reference proteome</keyword>
<evidence type="ECO:0000313" key="7">
    <source>
        <dbReference type="EMBL" id="KAK8897688.1"/>
    </source>
</evidence>
<dbReference type="Proteomes" id="UP001470230">
    <property type="component" value="Unassembled WGS sequence"/>
</dbReference>
<evidence type="ECO:0000256" key="2">
    <source>
        <dbReference type="ARBA" id="ARBA00007991"/>
    </source>
</evidence>
<dbReference type="PANTHER" id="PTHR12363">
    <property type="entry name" value="TRANSPORTIN 3 AND IMPORTIN 13"/>
    <property type="match status" value="1"/>
</dbReference>
<reference evidence="7 8" key="1">
    <citation type="submission" date="2024-04" db="EMBL/GenBank/DDBJ databases">
        <title>Tritrichomonas musculus Genome.</title>
        <authorList>
            <person name="Alves-Ferreira E."/>
            <person name="Grigg M."/>
            <person name="Lorenzi H."/>
            <person name="Galac M."/>
        </authorList>
    </citation>
    <scope>NUCLEOTIDE SEQUENCE [LARGE SCALE GENOMIC DNA]</scope>
    <source>
        <strain evidence="7 8">EAF2021</strain>
    </source>
</reference>
<dbReference type="EMBL" id="JAPFFF010000002">
    <property type="protein sequence ID" value="KAK8897688.1"/>
    <property type="molecule type" value="Genomic_DNA"/>
</dbReference>
<dbReference type="InterPro" id="IPR013598">
    <property type="entry name" value="Exportin-1/Importin-b-like"/>
</dbReference>
<dbReference type="Pfam" id="PF03810">
    <property type="entry name" value="IBN_N"/>
    <property type="match status" value="1"/>
</dbReference>
<feature type="compositionally biased region" description="Low complexity" evidence="5">
    <location>
        <begin position="972"/>
        <end position="994"/>
    </location>
</feature>
<organism evidence="7 8">
    <name type="scientific">Tritrichomonas musculus</name>
    <dbReference type="NCBI Taxonomy" id="1915356"/>
    <lineage>
        <taxon>Eukaryota</taxon>
        <taxon>Metamonada</taxon>
        <taxon>Parabasalia</taxon>
        <taxon>Tritrichomonadida</taxon>
        <taxon>Tritrichomonadidae</taxon>
        <taxon>Tritrichomonas</taxon>
    </lineage>
</organism>
<accession>A0ABR2L2Z6</accession>
<dbReference type="Pfam" id="PF08389">
    <property type="entry name" value="Xpo1"/>
    <property type="match status" value="1"/>
</dbReference>
<dbReference type="InterPro" id="IPR001494">
    <property type="entry name" value="Importin-beta_N"/>
</dbReference>
<dbReference type="InterPro" id="IPR051345">
    <property type="entry name" value="Importin_beta-like_NTR"/>
</dbReference>
<feature type="domain" description="Importin N-terminal" evidence="6">
    <location>
        <begin position="27"/>
        <end position="93"/>
    </location>
</feature>
<evidence type="ECO:0000256" key="3">
    <source>
        <dbReference type="ARBA" id="ARBA00022448"/>
    </source>
</evidence>
<evidence type="ECO:0000256" key="1">
    <source>
        <dbReference type="ARBA" id="ARBA00004123"/>
    </source>
</evidence>
<evidence type="ECO:0000259" key="6">
    <source>
        <dbReference type="PROSITE" id="PS50166"/>
    </source>
</evidence>
<name>A0ABR2L2Z6_9EUKA</name>
<comment type="caution">
    <text evidence="7">The sequence shown here is derived from an EMBL/GenBank/DDBJ whole genome shotgun (WGS) entry which is preliminary data.</text>
</comment>
<dbReference type="SMART" id="SM00913">
    <property type="entry name" value="IBN_N"/>
    <property type="match status" value="1"/>
</dbReference>
<proteinExistence type="inferred from homology"/>
<comment type="similarity">
    <text evidence="2">Belongs to the importin beta family.</text>
</comment>
<keyword evidence="4" id="KW-0539">Nucleus</keyword>
<gene>
    <name evidence="7" type="ORF">M9Y10_015653</name>
</gene>
<sequence>MEDNPFSYENIEKAACSLSLVPPPPEATNLLNQWTQQPDSIITALLLTKNSPHPQVHFISSSLIKNNIENYWKQINPGSKTQYQDSLLEMIFSNNYNGNILYNLIDALSTIALFDWPDNFQSFSRVFALCNDQNFIKIVIMVISSFFEKIDSSQIISEKHRTNLRQYLLANFLQQMTSIITNCIMVEELSNYALTIANCTFRWGSTDNIVNLDLIKTICQLLTNETTSEKAYLCLYSIFLRHDKRTYVYRYSHFLIEFLSKGLFSNNEFIGSSFAVRLIVAFLERYTGLFLLSLLYAQESKENFSEYQVNQIEQLLSSFQENNFSLQMLNEDLLRLYQFICSVPPENIDDDLRSSFVSIWGRVLPNTLSTFKDKEETKASITFFIPILNEIRQSCYNMLVLFNEDKLDKIIIRHNLSLIYNMDPDGYIDFLSRQQPSINLCYSIHDFIFQSNTTKSDVVINILGNLLQYASVDQSPNFLCALLSCVSNCRNFFKAGDQVLSQFIQFVFNMISSSDDSVVNAATRALLNLVRRNLSLFPNEIIEFLIGQNQNYIQNLNKKYVKRIYLSILMLICKSNSYDHNFFFREDLAREKSDLIYSEEDLNLCKKLFGPLLIVLEKHSEVDPKLIETSIYVITRCCKHIPSFGPNMGTTVLPPLLNLASLFIPNVEVDESIIDTILVAINSAQVTLPFDTVSQQITGIFSLMLSRGKVEDCFFNYFYELRQKFPELDPFYSELYARLITPVISNGGFEQASTEMFKMIGQFSPNVIEIEWFTTTVFHALNNLSFQVAESAVISYDTFMRKFNDEQSVWFLSNVAPKLIPEVIQSIINLTHKALLMGIVSILADAFGMLNNKALNEETVQNMVNSFKEIIVNSLVQLVEEPAEGVFRKFADHLFELQGNPSMYNEAFSKLLLALKKASPCDTETFSIQNNSRFQMIMRLRKAVDGNGNVLRAFSEYRKRREERMAKRKAQLEQNQQMLQQIRSQNQQMQQQHQ</sequence>
<evidence type="ECO:0000256" key="5">
    <source>
        <dbReference type="SAM" id="MobiDB-lite"/>
    </source>
</evidence>
<dbReference type="Gene3D" id="1.25.10.10">
    <property type="entry name" value="Leucine-rich Repeat Variant"/>
    <property type="match status" value="1"/>
</dbReference>
<dbReference type="InterPro" id="IPR011989">
    <property type="entry name" value="ARM-like"/>
</dbReference>
<feature type="region of interest" description="Disordered" evidence="5">
    <location>
        <begin position="965"/>
        <end position="994"/>
    </location>
</feature>
<comment type="subcellular location">
    <subcellularLocation>
        <location evidence="1">Nucleus</location>
    </subcellularLocation>
</comment>